<accession>A0ABS2PF96</accession>
<dbReference type="EMBL" id="JAFBEC010000009">
    <property type="protein sequence ID" value="MBM7634031.1"/>
    <property type="molecule type" value="Genomic_DNA"/>
</dbReference>
<organism evidence="3 4">
    <name type="scientific">Geomicrobium sediminis</name>
    <dbReference type="NCBI Taxonomy" id="1347788"/>
    <lineage>
        <taxon>Bacteria</taxon>
        <taxon>Bacillati</taxon>
        <taxon>Bacillota</taxon>
        <taxon>Bacilli</taxon>
        <taxon>Bacillales</taxon>
        <taxon>Geomicrobium</taxon>
    </lineage>
</organism>
<dbReference type="NCBIfam" id="TIGR02681">
    <property type="entry name" value="phage_pRha"/>
    <property type="match status" value="1"/>
</dbReference>
<feature type="coiled-coil region" evidence="1">
    <location>
        <begin position="97"/>
        <end position="155"/>
    </location>
</feature>
<protein>
    <submittedName>
        <fullName evidence="3">Rha family phage regulatory protein</fullName>
    </submittedName>
</protein>
<dbReference type="Pfam" id="PF09669">
    <property type="entry name" value="Phage_pRha"/>
    <property type="match status" value="1"/>
</dbReference>
<dbReference type="InterPro" id="IPR014054">
    <property type="entry name" value="Phage_regulatory_Rha"/>
</dbReference>
<sequence length="225" mass="26780">MKELVFINNDRVVTDSITLANEFDKRHDHVMRDIETQIEKLAEAGESEFSVLNFGDSVYINERGRSYKKYLLTEDAFALIAMSYVTPKAMKKKITFLNEFRDLKQKIEKNKVKVLDEKQSLIQSMKLTIETSERQDRTEEKLTELETKVEEQITLDYHEQRMVQKAIGKRVHHFTEEQDMKRKYYSQLHRDIKDRFAVASYKDIKRKDLLPATNYINHWIPKRVA</sequence>
<evidence type="ECO:0000259" key="2">
    <source>
        <dbReference type="Pfam" id="PF10552"/>
    </source>
</evidence>
<feature type="domain" description="ORF6C" evidence="2">
    <location>
        <begin position="121"/>
        <end position="223"/>
    </location>
</feature>
<keyword evidence="4" id="KW-1185">Reference proteome</keyword>
<reference evidence="3 4" key="1">
    <citation type="submission" date="2021-01" db="EMBL/GenBank/DDBJ databases">
        <title>Genomic Encyclopedia of Type Strains, Phase IV (KMG-IV): sequencing the most valuable type-strain genomes for metagenomic binning, comparative biology and taxonomic classification.</title>
        <authorList>
            <person name="Goeker M."/>
        </authorList>
    </citation>
    <scope>NUCLEOTIDE SEQUENCE [LARGE SCALE GENOMIC DNA]</scope>
    <source>
        <strain evidence="3 4">DSM 25540</strain>
    </source>
</reference>
<keyword evidence="1" id="KW-0175">Coiled coil</keyword>
<proteinExistence type="predicted"/>
<comment type="caution">
    <text evidence="3">The sequence shown here is derived from an EMBL/GenBank/DDBJ whole genome shotgun (WGS) entry which is preliminary data.</text>
</comment>
<dbReference type="RefSeq" id="WP_204698775.1">
    <property type="nucleotide sequence ID" value="NZ_JAFBEC010000009.1"/>
</dbReference>
<name>A0ABS2PF96_9BACL</name>
<gene>
    <name evidence="3" type="ORF">JOD17_003131</name>
</gene>
<evidence type="ECO:0000256" key="1">
    <source>
        <dbReference type="SAM" id="Coils"/>
    </source>
</evidence>
<dbReference type="InterPro" id="IPR018878">
    <property type="entry name" value="ORF6C_dom"/>
</dbReference>
<evidence type="ECO:0000313" key="4">
    <source>
        <dbReference type="Proteomes" id="UP000741863"/>
    </source>
</evidence>
<dbReference type="Pfam" id="PF10552">
    <property type="entry name" value="ORF6C"/>
    <property type="match status" value="1"/>
</dbReference>
<evidence type="ECO:0000313" key="3">
    <source>
        <dbReference type="EMBL" id="MBM7634031.1"/>
    </source>
</evidence>
<dbReference type="Proteomes" id="UP000741863">
    <property type="component" value="Unassembled WGS sequence"/>
</dbReference>